<feature type="signal peptide" evidence="2">
    <location>
        <begin position="1"/>
        <end position="23"/>
    </location>
</feature>
<feature type="chain" id="PRO_5004579765" description="MACPF domain-containing protein" evidence="2">
    <location>
        <begin position="24"/>
        <end position="676"/>
    </location>
</feature>
<evidence type="ECO:0000313" key="4">
    <source>
        <dbReference type="EnsemblMetazoa" id="SMAR006702-PA"/>
    </source>
</evidence>
<dbReference type="CDD" id="cd12087">
    <property type="entry name" value="TM_EGFR-like"/>
    <property type="match status" value="1"/>
</dbReference>
<keyword evidence="1" id="KW-0812">Transmembrane</keyword>
<keyword evidence="2" id="KW-0732">Signal</keyword>
<protein>
    <recommendedName>
        <fullName evidence="3">MACPF domain-containing protein</fullName>
    </recommendedName>
</protein>
<dbReference type="EMBL" id="JH431720">
    <property type="status" value="NOT_ANNOTATED_CDS"/>
    <property type="molecule type" value="Genomic_DNA"/>
</dbReference>
<dbReference type="Pfam" id="PF01823">
    <property type="entry name" value="MACPF"/>
    <property type="match status" value="1"/>
</dbReference>
<dbReference type="GO" id="GO:0002250">
    <property type="term" value="P:adaptive immune response"/>
    <property type="evidence" value="ECO:0007669"/>
    <property type="project" value="UniProtKB-KW"/>
</dbReference>
<feature type="transmembrane region" description="Helical" evidence="1">
    <location>
        <begin position="631"/>
        <end position="652"/>
    </location>
</feature>
<dbReference type="InterPro" id="IPR039707">
    <property type="entry name" value="MPEG1"/>
</dbReference>
<dbReference type="AlphaFoldDB" id="T1IZM3"/>
<accession>T1IZM3</accession>
<dbReference type="GO" id="GO:0030670">
    <property type="term" value="C:phagocytic vesicle membrane"/>
    <property type="evidence" value="ECO:0007669"/>
    <property type="project" value="UniProtKB-SubCell"/>
</dbReference>
<feature type="domain" description="MACPF" evidence="3">
    <location>
        <begin position="12"/>
        <end position="342"/>
    </location>
</feature>
<dbReference type="Proteomes" id="UP000014500">
    <property type="component" value="Unassembled WGS sequence"/>
</dbReference>
<dbReference type="eggNOG" id="ENOG502QRKR">
    <property type="taxonomic scope" value="Eukaryota"/>
</dbReference>
<proteinExistence type="predicted"/>
<name>T1IZM3_STRMM</name>
<dbReference type="InterPro" id="IPR020864">
    <property type="entry name" value="MACPF"/>
</dbReference>
<dbReference type="EnsemblMetazoa" id="SMAR006702-RA">
    <property type="protein sequence ID" value="SMAR006702-PA"/>
    <property type="gene ID" value="SMAR006702"/>
</dbReference>
<evidence type="ECO:0000313" key="5">
    <source>
        <dbReference type="Proteomes" id="UP000014500"/>
    </source>
</evidence>
<dbReference type="PANTHER" id="PTHR31463">
    <property type="entry name" value="MACROPHAGE-EXPRESSED GENE 1 PROTEIN"/>
    <property type="match status" value="1"/>
</dbReference>
<reference evidence="4" key="2">
    <citation type="submission" date="2015-02" db="UniProtKB">
        <authorList>
            <consortium name="EnsemblMetazoa"/>
        </authorList>
    </citation>
    <scope>IDENTIFICATION</scope>
</reference>
<dbReference type="GO" id="GO:0045087">
    <property type="term" value="P:innate immune response"/>
    <property type="evidence" value="ECO:0007669"/>
    <property type="project" value="UniProtKB-KW"/>
</dbReference>
<organism evidence="4 5">
    <name type="scientific">Strigamia maritima</name>
    <name type="common">European centipede</name>
    <name type="synonym">Geophilus maritimus</name>
    <dbReference type="NCBI Taxonomy" id="126957"/>
    <lineage>
        <taxon>Eukaryota</taxon>
        <taxon>Metazoa</taxon>
        <taxon>Ecdysozoa</taxon>
        <taxon>Arthropoda</taxon>
        <taxon>Myriapoda</taxon>
        <taxon>Chilopoda</taxon>
        <taxon>Pleurostigmophora</taxon>
        <taxon>Geophilomorpha</taxon>
        <taxon>Linotaeniidae</taxon>
        <taxon>Strigamia</taxon>
    </lineage>
</organism>
<dbReference type="OMA" id="QTHEEGY"/>
<reference evidence="5" key="1">
    <citation type="submission" date="2011-05" db="EMBL/GenBank/DDBJ databases">
        <authorList>
            <person name="Richards S.R."/>
            <person name="Qu J."/>
            <person name="Jiang H."/>
            <person name="Jhangiani S.N."/>
            <person name="Agravi P."/>
            <person name="Goodspeed R."/>
            <person name="Gross S."/>
            <person name="Mandapat C."/>
            <person name="Jackson L."/>
            <person name="Mathew T."/>
            <person name="Pu L."/>
            <person name="Thornton R."/>
            <person name="Saada N."/>
            <person name="Wilczek-Boney K.B."/>
            <person name="Lee S."/>
            <person name="Kovar C."/>
            <person name="Wu Y."/>
            <person name="Scherer S.E."/>
            <person name="Worley K.C."/>
            <person name="Muzny D.M."/>
            <person name="Gibbs R."/>
        </authorList>
    </citation>
    <scope>NUCLEOTIDE SEQUENCE</scope>
    <source>
        <strain evidence="5">Brora</strain>
    </source>
</reference>
<sequence>MDHFVTVWQLCIFLLCNSPLARSDGNHSTCPQTIYKLEALPGHGWDSIRNKEMGRALDFTYNQCRTTEDGKYLIPDSIYVVAIKDSTLQTTSEFIEHYMNYTSATSASLEMNAGFNLFGKIGVQGSFDINFLDAKSRQVNDKSMTTRIQARNIVYAVQAAPNAKIDPGLKSMLDQVIEAMELKNDEKAELLCQFIVQDYGTHYVYQANAGAILLEEDYIKSSFVSHNNTDRFEIKAAAGASFFKKIAGAKFSFSVAQAFQDQYEASKTSSKIRSIGGAPVTSNMTVDDWTEKTANNLVVIDRWGNPLSYLVNPERFPNVSVNTLNTVRKLLDQVIKDYYSYNTHYGCIDVNSPNFDYNANVDNNDCQHPSNAYSFGAGYMTCTSSSTDAGDLCENLNVKNPITGDFRCEDGFQAIPLTNNTLTSNKIDRKISKKCSGWWLWKKCWPVSNDVKKSSQAFYQGFWCISKAAPQNNTGVMFGGLFTSWMNNPLTMDRSCPVAFIPLRFAPDLQVCVSNSYDMGYQYSAPFAGFFSCQNGNPWTSALELYRNKNNEVPVKRNLLTCPNGFSQRLALVDKGCEINYCVKLQSTVKHIDIVLPPFRDQSALYVNTNMFQVLDAAKTDIEDSVSGGTIAGIVIGALAILVLVAVGAMSVKKRRQQRSAFILDDERDDGSTSTS</sequence>
<dbReference type="HOGENOM" id="CLU_023578_1_0_1"/>
<evidence type="ECO:0000256" key="1">
    <source>
        <dbReference type="SAM" id="Phobius"/>
    </source>
</evidence>
<evidence type="ECO:0000259" key="3">
    <source>
        <dbReference type="PROSITE" id="PS51412"/>
    </source>
</evidence>
<dbReference type="SMART" id="SM00457">
    <property type="entry name" value="MACPF"/>
    <property type="match status" value="1"/>
</dbReference>
<dbReference type="PANTHER" id="PTHR31463:SF1">
    <property type="entry name" value="MACROPHAGE-EXPRESSED GENE 1 PROTEIN"/>
    <property type="match status" value="1"/>
</dbReference>
<keyword evidence="5" id="KW-1185">Reference proteome</keyword>
<dbReference type="PROSITE" id="PS51412">
    <property type="entry name" value="MACPF_2"/>
    <property type="match status" value="1"/>
</dbReference>
<evidence type="ECO:0000256" key="2">
    <source>
        <dbReference type="SAM" id="SignalP"/>
    </source>
</evidence>
<keyword evidence="1" id="KW-1133">Transmembrane helix</keyword>
<keyword evidence="1" id="KW-0472">Membrane</keyword>
<dbReference type="PhylomeDB" id="T1IZM3"/>